<sequence length="61" mass="7426">MRHEVIIAPNAMESMVGRNRKTLWRWWRKEKSFPAPIQINGRTIGWREADYQAWLNGEWQQ</sequence>
<proteinExistence type="predicted"/>
<gene>
    <name evidence="1" type="ORF">HBA18_01940</name>
</gene>
<reference evidence="1 2" key="1">
    <citation type="submission" date="2020-03" db="EMBL/GenBank/DDBJ databases">
        <title>Genome mining reveals the biosynthetic pathways of PHA and ectoines of the halophilic strain Salinivibrio costicola M318 isolated from fermented shrimp paste.</title>
        <authorList>
            <person name="Doan T.V."/>
            <person name="Tran L.T."/>
            <person name="Trieu T.A."/>
            <person name="Nguyen Q.V."/>
            <person name="Quach T.N."/>
            <person name="Phi T.Q."/>
            <person name="Kumar S."/>
        </authorList>
    </citation>
    <scope>NUCLEOTIDE SEQUENCE [LARGE SCALE GENOMIC DNA]</scope>
    <source>
        <strain evidence="1 2">M318</strain>
    </source>
</reference>
<dbReference type="RefSeq" id="WP_077455384.1">
    <property type="nucleotide sequence ID" value="NZ_CP050266.1"/>
</dbReference>
<organism evidence="1 2">
    <name type="scientific">Salinivibrio costicola</name>
    <name type="common">Vibrio costicola</name>
    <dbReference type="NCBI Taxonomy" id="51367"/>
    <lineage>
        <taxon>Bacteria</taxon>
        <taxon>Pseudomonadati</taxon>
        <taxon>Pseudomonadota</taxon>
        <taxon>Gammaproteobacteria</taxon>
        <taxon>Vibrionales</taxon>
        <taxon>Vibrionaceae</taxon>
        <taxon>Salinivibrio</taxon>
    </lineage>
</organism>
<dbReference type="EMBL" id="CP050266">
    <property type="protein sequence ID" value="QIR05248.1"/>
    <property type="molecule type" value="Genomic_DNA"/>
</dbReference>
<dbReference type="Proteomes" id="UP000501408">
    <property type="component" value="Chromosome 1"/>
</dbReference>
<evidence type="ECO:0000313" key="2">
    <source>
        <dbReference type="Proteomes" id="UP000501408"/>
    </source>
</evidence>
<accession>A0ABX6K0Z5</accession>
<dbReference type="InterPro" id="IPR010260">
    <property type="entry name" value="AlpA"/>
</dbReference>
<protein>
    <submittedName>
        <fullName evidence="1">AlpA family phage regulatory protein</fullName>
    </submittedName>
</protein>
<keyword evidence="2" id="KW-1185">Reference proteome</keyword>
<name>A0ABX6K0Z5_SALCS</name>
<dbReference type="Gene3D" id="1.10.238.160">
    <property type="match status" value="1"/>
</dbReference>
<evidence type="ECO:0000313" key="1">
    <source>
        <dbReference type="EMBL" id="QIR05248.1"/>
    </source>
</evidence>
<dbReference type="Pfam" id="PF05930">
    <property type="entry name" value="Phage_AlpA"/>
    <property type="match status" value="1"/>
</dbReference>